<comment type="similarity">
    <text evidence="1">Belongs to the peptidase S49 family.</text>
</comment>
<dbReference type="NCBIfam" id="TIGR00706">
    <property type="entry name" value="SppA_dom"/>
    <property type="match status" value="1"/>
</dbReference>
<dbReference type="InterPro" id="IPR004635">
    <property type="entry name" value="Pept_S49_SppA"/>
</dbReference>
<evidence type="ECO:0000256" key="3">
    <source>
        <dbReference type="ARBA" id="ARBA00022801"/>
    </source>
</evidence>
<evidence type="ECO:0000313" key="7">
    <source>
        <dbReference type="Proteomes" id="UP001303532"/>
    </source>
</evidence>
<proteinExistence type="inferred from homology"/>
<feature type="domain" description="Peptidase S49" evidence="5">
    <location>
        <begin position="133"/>
        <end position="280"/>
    </location>
</feature>
<dbReference type="SUPFAM" id="SSF52096">
    <property type="entry name" value="ClpP/crotonase"/>
    <property type="match status" value="1"/>
</dbReference>
<name>A0ABZ0KSU3_9BACL</name>
<dbReference type="Proteomes" id="UP001303532">
    <property type="component" value="Chromosome"/>
</dbReference>
<keyword evidence="3" id="KW-0378">Hydrolase</keyword>
<evidence type="ECO:0000259" key="5">
    <source>
        <dbReference type="Pfam" id="PF01343"/>
    </source>
</evidence>
<evidence type="ECO:0000256" key="1">
    <source>
        <dbReference type="ARBA" id="ARBA00008683"/>
    </source>
</evidence>
<keyword evidence="2" id="KW-0645">Protease</keyword>
<dbReference type="InterPro" id="IPR047272">
    <property type="entry name" value="S49_SppA_C"/>
</dbReference>
<gene>
    <name evidence="6" type="primary">sppA</name>
    <name evidence="6" type="ORF">PGH26_09810</name>
</gene>
<dbReference type="EMBL" id="CP116341">
    <property type="protein sequence ID" value="WOV83220.1"/>
    <property type="molecule type" value="Genomic_DNA"/>
</dbReference>
<dbReference type="Pfam" id="PF01343">
    <property type="entry name" value="Peptidase_S49"/>
    <property type="match status" value="1"/>
</dbReference>
<dbReference type="Gene3D" id="3.90.226.10">
    <property type="entry name" value="2-enoyl-CoA Hydratase, Chain A, domain 1"/>
    <property type="match status" value="1"/>
</dbReference>
<evidence type="ECO:0000256" key="4">
    <source>
        <dbReference type="ARBA" id="ARBA00022825"/>
    </source>
</evidence>
<dbReference type="PANTHER" id="PTHR42987:SF7">
    <property type="entry name" value="SIGNAL PEPTIDE PEPTIDASE SPPA-RELATED"/>
    <property type="match status" value="1"/>
</dbReference>
<keyword evidence="4" id="KW-0720">Serine protease</keyword>
<sequence>MSTKRWIALISAAALVVVSIGVNSLSFIFTRDFNALFDESFAMGGPTYEESIIDQGDSTERIAVLDVSGVIQDTGPASPFAAAGYNHQNLLNQLADIREDETVKGMVLHVDSPGGGVLESSDIYDEIIAIQENRDIPIYVSMGSMAASGGYYISAPADKIFVHPETITGSIGVIMESLNYAELADKIGIDFNTIKTGPYKDMMSPNRKMTQAERDMLQEMINDSYERFVGIVADGRGMTVADVKKVADGRIMNGRQAIESGLADDYGKLPDVIDALISESGLENPTVFEYSSTDSFSSLFGTSVSGLFKKNADAELIQKLLTDYQAPRMMYLYGER</sequence>
<evidence type="ECO:0000256" key="2">
    <source>
        <dbReference type="ARBA" id="ARBA00022670"/>
    </source>
</evidence>
<dbReference type="RefSeq" id="WP_323690898.1">
    <property type="nucleotide sequence ID" value="NZ_CP116341.1"/>
</dbReference>
<dbReference type="CDD" id="cd07023">
    <property type="entry name" value="S49_Sppa_N_C"/>
    <property type="match status" value="1"/>
</dbReference>
<dbReference type="InterPro" id="IPR002142">
    <property type="entry name" value="Peptidase_S49"/>
</dbReference>
<dbReference type="PANTHER" id="PTHR42987">
    <property type="entry name" value="PEPTIDASE S49"/>
    <property type="match status" value="1"/>
</dbReference>
<dbReference type="InterPro" id="IPR029045">
    <property type="entry name" value="ClpP/crotonase-like_dom_sf"/>
</dbReference>
<reference evidence="6 7" key="1">
    <citation type="submission" date="2023-01" db="EMBL/GenBank/DDBJ databases">
        <title>Sporosarcina sp. nov., isolated from Korean tranditional fermented seafood 'Jeotgal'.</title>
        <authorList>
            <person name="Yang A.-I."/>
        </authorList>
    </citation>
    <scope>NUCLEOTIDE SEQUENCE [LARGE SCALE GENOMIC DNA]</scope>
    <source>
        <strain evidence="6 7">B2O-1</strain>
    </source>
</reference>
<keyword evidence="7" id="KW-1185">Reference proteome</keyword>
<organism evidence="6 7">
    <name type="scientific">Sporosarcina jeotgali</name>
    <dbReference type="NCBI Taxonomy" id="3020056"/>
    <lineage>
        <taxon>Bacteria</taxon>
        <taxon>Bacillati</taxon>
        <taxon>Bacillota</taxon>
        <taxon>Bacilli</taxon>
        <taxon>Bacillales</taxon>
        <taxon>Caryophanaceae</taxon>
        <taxon>Sporosarcina</taxon>
    </lineage>
</organism>
<accession>A0ABZ0KSU3</accession>
<protein>
    <submittedName>
        <fullName evidence="6">Signal peptide peptidase SppA</fullName>
    </submittedName>
</protein>
<evidence type="ECO:0000313" key="6">
    <source>
        <dbReference type="EMBL" id="WOV83220.1"/>
    </source>
</evidence>